<evidence type="ECO:0000313" key="1">
    <source>
        <dbReference type="EMBL" id="BBC79717.1"/>
    </source>
</evidence>
<organism evidence="1 2">
    <name type="scientific">Acetobacter orientalis</name>
    <dbReference type="NCBI Taxonomy" id="146474"/>
    <lineage>
        <taxon>Bacteria</taxon>
        <taxon>Pseudomonadati</taxon>
        <taxon>Pseudomonadota</taxon>
        <taxon>Alphaproteobacteria</taxon>
        <taxon>Acetobacterales</taxon>
        <taxon>Acetobacteraceae</taxon>
        <taxon>Acetobacter</taxon>
    </lineage>
</organism>
<reference evidence="1 2" key="1">
    <citation type="submission" date="2018-02" db="EMBL/GenBank/DDBJ databases">
        <title>Acetobacter orientalis genome.</title>
        <authorList>
            <person name="Nakashima N."/>
            <person name="Tamura T."/>
        </authorList>
    </citation>
    <scope>NUCLEOTIDE SEQUENCE [LARGE SCALE GENOMIC DNA]</scope>
    <source>
        <strain evidence="1 2">FAN1</strain>
    </source>
</reference>
<dbReference type="EMBL" id="AP018515">
    <property type="protein sequence ID" value="BBC79717.1"/>
    <property type="molecule type" value="Genomic_DNA"/>
</dbReference>
<name>A0A2Z5ZHX0_9PROT</name>
<dbReference type="KEGG" id="aot:AcetOri_orf02056"/>
<accession>A0A2Z5ZHX0</accession>
<sequence>MNSWCVAPVPLYLAAPHHKGGYIYGPAHALGCASAVTVTA</sequence>
<dbReference type="AlphaFoldDB" id="A0A2Z5ZHX0"/>
<dbReference type="Proteomes" id="UP000270034">
    <property type="component" value="Chromosome"/>
</dbReference>
<gene>
    <name evidence="1" type="ORF">AcetOrient_orf02056</name>
</gene>
<proteinExistence type="predicted"/>
<protein>
    <submittedName>
        <fullName evidence="1">Uncharacterized protein</fullName>
    </submittedName>
</protein>
<evidence type="ECO:0000313" key="2">
    <source>
        <dbReference type="Proteomes" id="UP000270034"/>
    </source>
</evidence>